<dbReference type="PANTHER" id="PTHR14690">
    <property type="entry name" value="IQ MOTIF CONTAINING WITH AAA DOMAIN 1"/>
    <property type="match status" value="1"/>
</dbReference>
<evidence type="ECO:0000259" key="2">
    <source>
        <dbReference type="Pfam" id="PF00004"/>
    </source>
</evidence>
<dbReference type="Gene3D" id="3.40.50.300">
    <property type="entry name" value="P-loop containing nucleotide triphosphate hydrolases"/>
    <property type="match status" value="1"/>
</dbReference>
<evidence type="ECO:0000256" key="1">
    <source>
        <dbReference type="SAM" id="Coils"/>
    </source>
</evidence>
<accession>A0A8S4RVX4</accession>
<proteinExistence type="predicted"/>
<dbReference type="AlphaFoldDB" id="A0A8S4RVX4"/>
<dbReference type="GO" id="GO:0016887">
    <property type="term" value="F:ATP hydrolysis activity"/>
    <property type="evidence" value="ECO:0007669"/>
    <property type="project" value="InterPro"/>
</dbReference>
<dbReference type="Pfam" id="PF00004">
    <property type="entry name" value="AAA"/>
    <property type="match status" value="1"/>
</dbReference>
<dbReference type="InterPro" id="IPR003959">
    <property type="entry name" value="ATPase_AAA_core"/>
</dbReference>
<sequence>MPFLKIPTVIHSSVDAHNKWMKLLDEADLLVIADADLQKKAAKGLYLKERKLAPEVLGRLYAQYCDVINRMYDSYLNSVHLQRAPCILEIVSLFWKRLYELRKELVNYIVNDYIYVDEALCSLRKTPYDIQIVIPYHFPLESRSKGIEELLQTMWADAERRKNAPKMEQKKSQMLDFDGFLSTTGVQSVQHVKIIAKSYCYRKFYIEDFKAKCRRRRQYFAEKVKDAPKYLRISAARLIQRAYRRYMICKRDEMLNNKRDVILGIVPDPFRKKLSYEEENNKIYERKRRIRQNIREKYKEEIEKEKIRLVILKKDTQIEDITENIMLWFKEWYEGYGFFPKYPYDTEGGTVMVIRENYPYIEEQIEEDEKMAQRTKGKTKEMLKGEQKAAKLEAVMREELAKEQKLKEAELLFKQRCNPMSDPGYQPQQSIHTGNITEALQNYRAAWSMHDRFPESPPSAVFGYMQSVLTEDLMNQLHVECRNYVDELMRLDLKLLIKKHQRMYKKLGMKYPKFKPRKKPNVPAPPKPFAISDKMLQNIQIVFDLNIISKPTAKMKDIYGDLNYAAYEQNIRDPDAKFPPPGCGDIRSLLILSCVFGTGIEPGAVRNKAVMLLGPERNGKSFMVDAICGEINAVKIDITPEVFSAVAKKPARALSEVFVAARLFQPSVIYMRNIERIFIKKVPPEFKKLKTKALKRPLIRLIKQMAPDDKIIFIATCSNPFVAKAKPMISLFSEVLLVPRTDYASLQGFLYEKFQRIRSMPRDYCVSPLAKVLQGYGFGMIMELFEKVMTADRIVRLNVNPLSQMEFLEPLLESGTEAMTLQEYQEYTDFFIKNSPLRKAREEYNMINLKRAAVYEKLAKDEEKNENT</sequence>
<dbReference type="EMBL" id="CAKXAJ010025593">
    <property type="protein sequence ID" value="CAH2241911.1"/>
    <property type="molecule type" value="Genomic_DNA"/>
</dbReference>
<name>A0A8S4RVX4_9NEOP</name>
<dbReference type="SUPFAM" id="SSF52540">
    <property type="entry name" value="P-loop containing nucleoside triphosphate hydrolases"/>
    <property type="match status" value="1"/>
</dbReference>
<dbReference type="InterPro" id="IPR027417">
    <property type="entry name" value="P-loop_NTPase"/>
</dbReference>
<dbReference type="PANTHER" id="PTHR14690:SF9">
    <property type="entry name" value="GH08353P"/>
    <property type="match status" value="1"/>
</dbReference>
<keyword evidence="4" id="KW-1185">Reference proteome</keyword>
<keyword evidence="1" id="KW-0175">Coiled coil</keyword>
<feature type="coiled-coil region" evidence="1">
    <location>
        <begin position="284"/>
        <end position="315"/>
    </location>
</feature>
<reference evidence="3" key="1">
    <citation type="submission" date="2022-03" db="EMBL/GenBank/DDBJ databases">
        <authorList>
            <person name="Lindestad O."/>
        </authorList>
    </citation>
    <scope>NUCLEOTIDE SEQUENCE</scope>
</reference>
<gene>
    <name evidence="3" type="primary">jg12043</name>
    <name evidence="3" type="ORF">PAEG_LOCUS18293</name>
</gene>
<feature type="domain" description="ATPase AAA-type core" evidence="2">
    <location>
        <begin position="610"/>
        <end position="724"/>
    </location>
</feature>
<dbReference type="Proteomes" id="UP000838756">
    <property type="component" value="Unassembled WGS sequence"/>
</dbReference>
<dbReference type="Gene3D" id="1.10.8.60">
    <property type="match status" value="1"/>
</dbReference>
<dbReference type="InterPro" id="IPR052267">
    <property type="entry name" value="N-DRC_Component"/>
</dbReference>
<evidence type="ECO:0000313" key="3">
    <source>
        <dbReference type="EMBL" id="CAH2241911.1"/>
    </source>
</evidence>
<protein>
    <submittedName>
        <fullName evidence="3">Jg12043 protein</fullName>
    </submittedName>
</protein>
<organism evidence="3 4">
    <name type="scientific">Pararge aegeria aegeria</name>
    <dbReference type="NCBI Taxonomy" id="348720"/>
    <lineage>
        <taxon>Eukaryota</taxon>
        <taxon>Metazoa</taxon>
        <taxon>Ecdysozoa</taxon>
        <taxon>Arthropoda</taxon>
        <taxon>Hexapoda</taxon>
        <taxon>Insecta</taxon>
        <taxon>Pterygota</taxon>
        <taxon>Neoptera</taxon>
        <taxon>Endopterygota</taxon>
        <taxon>Lepidoptera</taxon>
        <taxon>Glossata</taxon>
        <taxon>Ditrysia</taxon>
        <taxon>Papilionoidea</taxon>
        <taxon>Nymphalidae</taxon>
        <taxon>Satyrinae</taxon>
        <taxon>Satyrini</taxon>
        <taxon>Parargina</taxon>
        <taxon>Pararge</taxon>
    </lineage>
</organism>
<comment type="caution">
    <text evidence="3">The sequence shown here is derived from an EMBL/GenBank/DDBJ whole genome shotgun (WGS) entry which is preliminary data.</text>
</comment>
<dbReference type="OrthoDB" id="3046016at2759"/>
<dbReference type="GO" id="GO:0005524">
    <property type="term" value="F:ATP binding"/>
    <property type="evidence" value="ECO:0007669"/>
    <property type="project" value="InterPro"/>
</dbReference>
<evidence type="ECO:0000313" key="4">
    <source>
        <dbReference type="Proteomes" id="UP000838756"/>
    </source>
</evidence>